<feature type="transmembrane region" description="Helical" evidence="12">
    <location>
        <begin position="105"/>
        <end position="126"/>
    </location>
</feature>
<keyword evidence="3" id="KW-0997">Cell inner membrane</keyword>
<keyword evidence="12" id="KW-0813">Transport</keyword>
<reference evidence="14" key="1">
    <citation type="submission" date="2017-05" db="EMBL/GenBank/DDBJ databases">
        <authorList>
            <person name="Sung H."/>
        </authorList>
    </citation>
    <scope>NUCLEOTIDE SEQUENCE [LARGE SCALE GENOMIC DNA]</scope>
    <source>
        <strain evidence="14">AMac2203</strain>
    </source>
</reference>
<comment type="similarity">
    <text evidence="10 12">Belongs to the fluoride channel Fluc/FEX (TC 1.A.43) family.</text>
</comment>
<feature type="binding site" evidence="12">
    <location>
        <position position="75"/>
    </location>
    <ligand>
        <name>Na(+)</name>
        <dbReference type="ChEBI" id="CHEBI:29101"/>
        <note>structural</note>
    </ligand>
</feature>
<evidence type="ECO:0000256" key="3">
    <source>
        <dbReference type="ARBA" id="ARBA00022519"/>
    </source>
</evidence>
<feature type="transmembrane region" description="Helical" evidence="12">
    <location>
        <begin position="36"/>
        <end position="55"/>
    </location>
</feature>
<keyword evidence="8 12" id="KW-0472">Membrane</keyword>
<keyword evidence="6 12" id="KW-0915">Sodium</keyword>
<sequence>MHNLLMIAVGGALGALLRFGITEFMARTVGRSFPYGTLTVNLLGSLLMGCIFVLVQQQVLSHHGWRPFIMVGLLGALTTFSSFSLDSLLLLEQGAWLKAMLNVSLNVVCCIMLTYIGMQLTTSLIASR</sequence>
<dbReference type="EMBL" id="CP021376">
    <property type="protein sequence ID" value="ART80695.1"/>
    <property type="molecule type" value="Genomic_DNA"/>
</dbReference>
<evidence type="ECO:0000256" key="2">
    <source>
        <dbReference type="ARBA" id="ARBA00022475"/>
    </source>
</evidence>
<feature type="transmembrane region" description="Helical" evidence="12">
    <location>
        <begin position="67"/>
        <end position="85"/>
    </location>
</feature>
<evidence type="ECO:0000256" key="4">
    <source>
        <dbReference type="ARBA" id="ARBA00022692"/>
    </source>
</evidence>
<dbReference type="Proteomes" id="UP000243793">
    <property type="component" value="Chromosome"/>
</dbReference>
<evidence type="ECO:0000256" key="12">
    <source>
        <dbReference type="HAMAP-Rule" id="MF_00454"/>
    </source>
</evidence>
<dbReference type="GO" id="GO:0005886">
    <property type="term" value="C:plasma membrane"/>
    <property type="evidence" value="ECO:0007669"/>
    <property type="project" value="UniProtKB-SubCell"/>
</dbReference>
<keyword evidence="12" id="KW-0479">Metal-binding</keyword>
<comment type="subcellular location">
    <subcellularLocation>
        <location evidence="1 12">Cell membrane</location>
        <topology evidence="1 12">Multi-pass membrane protein</topology>
    </subcellularLocation>
</comment>
<dbReference type="GO" id="GO:0140114">
    <property type="term" value="P:cellular detoxification of fluoride"/>
    <property type="evidence" value="ECO:0007669"/>
    <property type="project" value="UniProtKB-UniRule"/>
</dbReference>
<keyword evidence="9 12" id="KW-0407">Ion channel</keyword>
<evidence type="ECO:0000256" key="7">
    <source>
        <dbReference type="ARBA" id="ARBA00023065"/>
    </source>
</evidence>
<dbReference type="GO" id="GO:0046872">
    <property type="term" value="F:metal ion binding"/>
    <property type="evidence" value="ECO:0007669"/>
    <property type="project" value="UniProtKB-KW"/>
</dbReference>
<evidence type="ECO:0000256" key="8">
    <source>
        <dbReference type="ARBA" id="ARBA00023136"/>
    </source>
</evidence>
<dbReference type="Pfam" id="PF02537">
    <property type="entry name" value="CRCB"/>
    <property type="match status" value="1"/>
</dbReference>
<dbReference type="NCBIfam" id="TIGR00494">
    <property type="entry name" value="crcB"/>
    <property type="match status" value="1"/>
</dbReference>
<evidence type="ECO:0000313" key="13">
    <source>
        <dbReference type="EMBL" id="ART80695.1"/>
    </source>
</evidence>
<name>A0A1Y0D0X9_9GAMM</name>
<evidence type="ECO:0000256" key="6">
    <source>
        <dbReference type="ARBA" id="ARBA00023053"/>
    </source>
</evidence>
<dbReference type="RefSeq" id="WP_086964563.1">
    <property type="nucleotide sequence ID" value="NZ_CP021376.1"/>
</dbReference>
<dbReference type="KEGG" id="ocm:CBP12_11505"/>
<dbReference type="InterPro" id="IPR003691">
    <property type="entry name" value="FluC"/>
</dbReference>
<keyword evidence="2 12" id="KW-1003">Cell membrane</keyword>
<dbReference type="PANTHER" id="PTHR28259:SF1">
    <property type="entry name" value="FLUORIDE EXPORT PROTEIN 1-RELATED"/>
    <property type="match status" value="1"/>
</dbReference>
<dbReference type="OrthoDB" id="9806299at2"/>
<keyword evidence="5 12" id="KW-1133">Transmembrane helix</keyword>
<dbReference type="AlphaFoldDB" id="A0A1Y0D0X9"/>
<evidence type="ECO:0000313" key="14">
    <source>
        <dbReference type="Proteomes" id="UP000243793"/>
    </source>
</evidence>
<protein>
    <recommendedName>
        <fullName evidence="12">Fluoride-specific ion channel FluC</fullName>
    </recommendedName>
</protein>
<feature type="binding site" evidence="12">
    <location>
        <position position="78"/>
    </location>
    <ligand>
        <name>Na(+)</name>
        <dbReference type="ChEBI" id="CHEBI:29101"/>
        <note>structural</note>
    </ligand>
</feature>
<accession>A0A1Y0D0X9</accession>
<dbReference type="GO" id="GO:0062054">
    <property type="term" value="F:fluoride channel activity"/>
    <property type="evidence" value="ECO:0007669"/>
    <property type="project" value="UniProtKB-UniRule"/>
</dbReference>
<comment type="function">
    <text evidence="12">Fluoride-specific ion channel. Important for reducing fluoride concentration in the cell, thus reducing its toxicity.</text>
</comment>
<comment type="activity regulation">
    <text evidence="12">Na(+) is not transported, but it plays an essential structural role and its presence is essential for fluoride channel function.</text>
</comment>
<gene>
    <name evidence="12" type="primary">fluC</name>
    <name evidence="12" type="synonym">crcB</name>
    <name evidence="13" type="ORF">CBP12_11505</name>
</gene>
<evidence type="ECO:0000256" key="10">
    <source>
        <dbReference type="ARBA" id="ARBA00035120"/>
    </source>
</evidence>
<comment type="catalytic activity">
    <reaction evidence="11">
        <text>fluoride(in) = fluoride(out)</text>
        <dbReference type="Rhea" id="RHEA:76159"/>
        <dbReference type="ChEBI" id="CHEBI:17051"/>
    </reaction>
    <physiologicalReaction direction="left-to-right" evidence="11">
        <dbReference type="Rhea" id="RHEA:76160"/>
    </physiologicalReaction>
</comment>
<keyword evidence="7 12" id="KW-0406">Ion transport</keyword>
<evidence type="ECO:0000256" key="1">
    <source>
        <dbReference type="ARBA" id="ARBA00004651"/>
    </source>
</evidence>
<evidence type="ECO:0000256" key="11">
    <source>
        <dbReference type="ARBA" id="ARBA00035585"/>
    </source>
</evidence>
<evidence type="ECO:0000256" key="5">
    <source>
        <dbReference type="ARBA" id="ARBA00022989"/>
    </source>
</evidence>
<evidence type="ECO:0000256" key="9">
    <source>
        <dbReference type="ARBA" id="ARBA00023303"/>
    </source>
</evidence>
<keyword evidence="14" id="KW-1185">Reference proteome</keyword>
<proteinExistence type="inferred from homology"/>
<keyword evidence="4 12" id="KW-0812">Transmembrane</keyword>
<organism evidence="13 14">
    <name type="scientific">Oceanisphaera avium</name>
    <dbReference type="NCBI Taxonomy" id="1903694"/>
    <lineage>
        <taxon>Bacteria</taxon>
        <taxon>Pseudomonadati</taxon>
        <taxon>Pseudomonadota</taxon>
        <taxon>Gammaproteobacteria</taxon>
        <taxon>Aeromonadales</taxon>
        <taxon>Aeromonadaceae</taxon>
        <taxon>Oceanisphaera</taxon>
    </lineage>
</organism>
<dbReference type="HAMAP" id="MF_00454">
    <property type="entry name" value="FluC"/>
    <property type="match status" value="1"/>
</dbReference>
<dbReference type="PANTHER" id="PTHR28259">
    <property type="entry name" value="FLUORIDE EXPORT PROTEIN 1-RELATED"/>
    <property type="match status" value="1"/>
</dbReference>